<dbReference type="OrthoDB" id="2162691at2759"/>
<sequence length="606" mass="66006">MGGKTNSARTDCRETQRVLEYSPHTIRVLSDVWPNLSGGHLISLLSQICFTWDSPGYTRIKCFTEVEYTRAPSWVSAYEADLLEPIDRFYKELIRRLVESIDKRDATHGWSVTTPATSALPSATEPIAQQKSFLGKANSTNKPPTCNTKSSQPQDPHDSSPALSLLSQQLRKNPPAQPKKSRVSMESARPTTDFVVAPSASHAMTVPTARRNKTAALIIQAMFPAPVSPSGNLSIIPEQAASKDYSRAGDLVAKSDAVAAVLWTRLLKKGTSFLKTATNRTATVPVAGQAITSSSEIASKDHVSKSISTLSIGSTQVRDRSKSEIGDEETAGPRLRSASPSCDPSARISRPSDGQHSEKHTAGAAPSYKILRVVLVFCTVGMVISAMNVWHLYSAVASVVDMLHQSHSSISLNDAAYEQHPLGTQRDMFQKQQHHSHGALAPIQQQKDLLRAEITELMLMLASARRHSQPGHAEHTLIYVYLVFQTGIVQFFQALAKKGLPPVAADLLTRTRRSTLRSSPDSATLNEYGPEVKSLGIVSNCKVIKTIGSGTMDNMLDEYVRPATRKVGNPVGRTMFDTSRRVFADMQDTLPVLAPVANNDDYSAGH</sequence>
<feature type="compositionally biased region" description="Polar residues" evidence="3">
    <location>
        <begin position="135"/>
        <end position="149"/>
    </location>
</feature>
<gene>
    <name evidence="5" type="ORF">BGZ70_002720</name>
</gene>
<dbReference type="InterPro" id="IPR031968">
    <property type="entry name" value="VASt"/>
</dbReference>
<feature type="region of interest" description="Disordered" evidence="3">
    <location>
        <begin position="135"/>
        <end position="190"/>
    </location>
</feature>
<evidence type="ECO:0000256" key="2">
    <source>
        <dbReference type="ARBA" id="ARBA00023136"/>
    </source>
</evidence>
<dbReference type="Proteomes" id="UP000738359">
    <property type="component" value="Unassembled WGS sequence"/>
</dbReference>
<dbReference type="EMBL" id="JAAAHY010001681">
    <property type="protein sequence ID" value="KAF9947363.1"/>
    <property type="molecule type" value="Genomic_DNA"/>
</dbReference>
<keyword evidence="2" id="KW-0472">Membrane</keyword>
<name>A0A9P6IU67_MORAP</name>
<accession>A0A9P6IU67</accession>
<proteinExistence type="predicted"/>
<feature type="region of interest" description="Disordered" evidence="3">
    <location>
        <begin position="312"/>
        <end position="362"/>
    </location>
</feature>
<organism evidence="5 6">
    <name type="scientific">Mortierella alpina</name>
    <name type="common">Oleaginous fungus</name>
    <name type="synonym">Mortierella renispora</name>
    <dbReference type="NCBI Taxonomy" id="64518"/>
    <lineage>
        <taxon>Eukaryota</taxon>
        <taxon>Fungi</taxon>
        <taxon>Fungi incertae sedis</taxon>
        <taxon>Mucoromycota</taxon>
        <taxon>Mortierellomycotina</taxon>
        <taxon>Mortierellomycetes</taxon>
        <taxon>Mortierellales</taxon>
        <taxon>Mortierellaceae</taxon>
        <taxon>Mortierella</taxon>
    </lineage>
</organism>
<comment type="subcellular location">
    <subcellularLocation>
        <location evidence="1">Membrane</location>
    </subcellularLocation>
</comment>
<protein>
    <recommendedName>
        <fullName evidence="4">VASt domain-containing protein</fullName>
    </recommendedName>
</protein>
<evidence type="ECO:0000256" key="1">
    <source>
        <dbReference type="ARBA" id="ARBA00004370"/>
    </source>
</evidence>
<dbReference type="GO" id="GO:0016020">
    <property type="term" value="C:membrane"/>
    <property type="evidence" value="ECO:0007669"/>
    <property type="project" value="UniProtKB-SubCell"/>
</dbReference>
<dbReference type="PROSITE" id="PS51778">
    <property type="entry name" value="VAST"/>
    <property type="match status" value="1"/>
</dbReference>
<keyword evidence="6" id="KW-1185">Reference proteome</keyword>
<evidence type="ECO:0000313" key="5">
    <source>
        <dbReference type="EMBL" id="KAF9947363.1"/>
    </source>
</evidence>
<reference evidence="5" key="1">
    <citation type="journal article" date="2020" name="Fungal Divers.">
        <title>Resolving the Mortierellaceae phylogeny through synthesis of multi-gene phylogenetics and phylogenomics.</title>
        <authorList>
            <person name="Vandepol N."/>
            <person name="Liber J."/>
            <person name="Desiro A."/>
            <person name="Na H."/>
            <person name="Kennedy M."/>
            <person name="Barry K."/>
            <person name="Grigoriev I.V."/>
            <person name="Miller A.N."/>
            <person name="O'Donnell K."/>
            <person name="Stajich J.E."/>
            <person name="Bonito G."/>
        </authorList>
    </citation>
    <scope>NUCLEOTIDE SEQUENCE</scope>
    <source>
        <strain evidence="5">CK1249</strain>
    </source>
</reference>
<evidence type="ECO:0000313" key="6">
    <source>
        <dbReference type="Proteomes" id="UP000738359"/>
    </source>
</evidence>
<comment type="caution">
    <text evidence="5">The sequence shown here is derived from an EMBL/GenBank/DDBJ whole genome shotgun (WGS) entry which is preliminary data.</text>
</comment>
<evidence type="ECO:0000259" key="4">
    <source>
        <dbReference type="PROSITE" id="PS51778"/>
    </source>
</evidence>
<evidence type="ECO:0000256" key="3">
    <source>
        <dbReference type="SAM" id="MobiDB-lite"/>
    </source>
</evidence>
<feature type="domain" description="VASt" evidence="4">
    <location>
        <begin position="1"/>
        <end position="105"/>
    </location>
</feature>
<feature type="compositionally biased region" description="Low complexity" evidence="3">
    <location>
        <begin position="150"/>
        <end position="170"/>
    </location>
</feature>
<dbReference type="AlphaFoldDB" id="A0A9P6IU67"/>